<feature type="domain" description="Lactate/malate dehydrogenase C-terminal" evidence="5">
    <location>
        <begin position="145"/>
        <end position="307"/>
    </location>
</feature>
<keyword evidence="2" id="KW-0520">NAD</keyword>
<organism evidence="6 7">
    <name type="scientific">Treponema peruense</name>
    <dbReference type="NCBI Taxonomy" id="2787628"/>
    <lineage>
        <taxon>Bacteria</taxon>
        <taxon>Pseudomonadati</taxon>
        <taxon>Spirochaetota</taxon>
        <taxon>Spirochaetia</taxon>
        <taxon>Spirochaetales</taxon>
        <taxon>Treponemataceae</taxon>
        <taxon>Treponema</taxon>
    </lineage>
</organism>
<keyword evidence="7" id="KW-1185">Reference proteome</keyword>
<dbReference type="Pfam" id="PF02866">
    <property type="entry name" value="Ldh_1_C"/>
    <property type="match status" value="1"/>
</dbReference>
<dbReference type="PANTHER" id="PTHR43128">
    <property type="entry name" value="L-2-HYDROXYCARBOXYLATE DEHYDROGENASE (NAD(P)(+))"/>
    <property type="match status" value="1"/>
</dbReference>
<dbReference type="InterPro" id="IPR015955">
    <property type="entry name" value="Lactate_DH/Glyco_Ohase_4_C"/>
</dbReference>
<evidence type="ECO:0000313" key="7">
    <source>
        <dbReference type="Proteomes" id="UP000595224"/>
    </source>
</evidence>
<feature type="binding site" evidence="2">
    <location>
        <position position="32"/>
    </location>
    <ligand>
        <name>NAD(+)</name>
        <dbReference type="ChEBI" id="CHEBI:57540"/>
    </ligand>
</feature>
<dbReference type="InterPro" id="IPR022383">
    <property type="entry name" value="Lactate/malate_DH_C"/>
</dbReference>
<dbReference type="PIRSF" id="PIRSF000102">
    <property type="entry name" value="Lac_mal_DH"/>
    <property type="match status" value="1"/>
</dbReference>
<dbReference type="Gene3D" id="3.90.110.10">
    <property type="entry name" value="Lactate dehydrogenase/glycoside hydrolase, family 4, C-terminal"/>
    <property type="match status" value="1"/>
</dbReference>
<name>A0A7T3RDV7_9SPIR</name>
<gene>
    <name evidence="6" type="ORF">IWA51_01095</name>
</gene>
<dbReference type="SUPFAM" id="SSF51735">
    <property type="entry name" value="NAD(P)-binding Rossmann-fold domains"/>
    <property type="match status" value="1"/>
</dbReference>
<dbReference type="GO" id="GO:0006089">
    <property type="term" value="P:lactate metabolic process"/>
    <property type="evidence" value="ECO:0007669"/>
    <property type="project" value="TreeGrafter"/>
</dbReference>
<dbReference type="Pfam" id="PF00056">
    <property type="entry name" value="Ldh_1_N"/>
    <property type="match status" value="1"/>
</dbReference>
<dbReference type="Proteomes" id="UP000595224">
    <property type="component" value="Chromosome"/>
</dbReference>
<dbReference type="InterPro" id="IPR036291">
    <property type="entry name" value="NAD(P)-bd_dom_sf"/>
</dbReference>
<feature type="active site" description="Proton acceptor" evidence="1">
    <location>
        <position position="175"/>
    </location>
</feature>
<proteinExistence type="inferred from homology"/>
<protein>
    <submittedName>
        <fullName evidence="6">L-lactate dehydrogenase</fullName>
    </submittedName>
</protein>
<dbReference type="InterPro" id="IPR001557">
    <property type="entry name" value="L-lactate/malate_DH"/>
</dbReference>
<feature type="binding site" evidence="2">
    <location>
        <begin position="7"/>
        <end position="12"/>
    </location>
    <ligand>
        <name>NAD(+)</name>
        <dbReference type="ChEBI" id="CHEBI:57540"/>
    </ligand>
</feature>
<dbReference type="AlphaFoldDB" id="A0A7T3RDV7"/>
<evidence type="ECO:0000259" key="5">
    <source>
        <dbReference type="Pfam" id="PF02866"/>
    </source>
</evidence>
<dbReference type="InterPro" id="IPR001236">
    <property type="entry name" value="Lactate/malate_DH_N"/>
</dbReference>
<dbReference type="EMBL" id="CP064936">
    <property type="protein sequence ID" value="QQA01250.1"/>
    <property type="molecule type" value="Genomic_DNA"/>
</dbReference>
<keyword evidence="3" id="KW-0560">Oxidoreductase</keyword>
<accession>A0A7T3RDV7</accession>
<evidence type="ECO:0000259" key="4">
    <source>
        <dbReference type="Pfam" id="PF00056"/>
    </source>
</evidence>
<dbReference type="PRINTS" id="PR00086">
    <property type="entry name" value="LLDHDRGNASE"/>
</dbReference>
<comment type="similarity">
    <text evidence="3">Belongs to the LDH/MDH superfamily.</text>
</comment>
<feature type="domain" description="Lactate/malate dehydrogenase N-terminal" evidence="4">
    <location>
        <begin position="1"/>
        <end position="142"/>
    </location>
</feature>
<dbReference type="KEGG" id="tper:IWA51_01095"/>
<dbReference type="GO" id="GO:0004459">
    <property type="term" value="F:L-lactate dehydrogenase (NAD+) activity"/>
    <property type="evidence" value="ECO:0007669"/>
    <property type="project" value="TreeGrafter"/>
</dbReference>
<dbReference type="SUPFAM" id="SSF56327">
    <property type="entry name" value="LDH C-terminal domain-like"/>
    <property type="match status" value="1"/>
</dbReference>
<dbReference type="PANTHER" id="PTHR43128:SF31">
    <property type="entry name" value="L-LACTATE DEHYDROGENASE"/>
    <property type="match status" value="1"/>
</dbReference>
<sequence>MKIAIFGTGHVGAHVAHALCLQGLAKEILFFDTKNEKVISEINDLNDAQIFFPHKVVLKQGEYSDLADTDLIINSVGKIDILVETGDRVGEMKFTVDAVLSYIDKIREAGFKGIFVNITNPCDIITKICAEHLALPEGRVFGTGTGLDSARLIASISKRTGLDPKSISAFMIGEHGNKQIAAFTSASVNGVPLNELAHFSKEELSQIEHEAIRGGWVTFNGKHCTEYAIALTATRIVSAVKYDEKKLVPASAHLKGEYGENNVFVGVPVVIGKNGIEKIIELNLNEEEKERFAQCCEGVRNNEKEFFSKK</sequence>
<evidence type="ECO:0000256" key="1">
    <source>
        <dbReference type="PIRSR" id="PIRSR000102-1"/>
    </source>
</evidence>
<dbReference type="Gene3D" id="3.40.50.720">
    <property type="entry name" value="NAD(P)-binding Rossmann-like Domain"/>
    <property type="match status" value="1"/>
</dbReference>
<evidence type="ECO:0000256" key="2">
    <source>
        <dbReference type="PIRSR" id="PIRSR000102-3"/>
    </source>
</evidence>
<feature type="binding site" evidence="2">
    <location>
        <begin position="118"/>
        <end position="120"/>
    </location>
    <ligand>
        <name>NAD(+)</name>
        <dbReference type="ChEBI" id="CHEBI:57540"/>
    </ligand>
</feature>
<evidence type="ECO:0000313" key="6">
    <source>
        <dbReference type="EMBL" id="QQA01250.1"/>
    </source>
</evidence>
<reference evidence="6 7" key="1">
    <citation type="submission" date="2020-11" db="EMBL/GenBank/DDBJ databases">
        <title>Treponema Peruensis nv. sp., first commensal Treponema isolated from human feces.</title>
        <authorList>
            <person name="Belkhou C."/>
            <person name="Raes J."/>
        </authorList>
    </citation>
    <scope>NUCLEOTIDE SEQUENCE [LARGE SCALE GENOMIC DNA]</scope>
    <source>
        <strain evidence="6 7">RCC2812</strain>
    </source>
</reference>
<dbReference type="RefSeq" id="WP_198442837.1">
    <property type="nucleotide sequence ID" value="NZ_CBCSHE010000013.1"/>
</dbReference>
<evidence type="ECO:0000256" key="3">
    <source>
        <dbReference type="RuleBase" id="RU003369"/>
    </source>
</evidence>